<keyword evidence="4 7" id="KW-0539">Nucleus</keyword>
<feature type="compositionally biased region" description="Basic residues" evidence="8">
    <location>
        <begin position="512"/>
        <end position="525"/>
    </location>
</feature>
<dbReference type="GeneID" id="36515624"/>
<dbReference type="GO" id="GO:0006364">
    <property type="term" value="P:rRNA processing"/>
    <property type="evidence" value="ECO:0007669"/>
    <property type="project" value="UniProtKB-KW"/>
</dbReference>
<feature type="compositionally biased region" description="Acidic residues" evidence="8">
    <location>
        <begin position="190"/>
        <end position="212"/>
    </location>
</feature>
<feature type="compositionally biased region" description="Acidic residues" evidence="8">
    <location>
        <begin position="262"/>
        <end position="273"/>
    </location>
</feature>
<dbReference type="GO" id="GO:0032040">
    <property type="term" value="C:small-subunit processome"/>
    <property type="evidence" value="ECO:0007669"/>
    <property type="project" value="TreeGrafter"/>
</dbReference>
<feature type="compositionally biased region" description="Acidic residues" evidence="8">
    <location>
        <begin position="101"/>
        <end position="144"/>
    </location>
</feature>
<feature type="compositionally biased region" description="Basic and acidic residues" evidence="8">
    <location>
        <begin position="526"/>
        <end position="549"/>
    </location>
</feature>
<evidence type="ECO:0000256" key="8">
    <source>
        <dbReference type="SAM" id="MobiDB-lite"/>
    </source>
</evidence>
<dbReference type="AlphaFoldDB" id="A0A2T0FGZ1"/>
<feature type="compositionally biased region" description="Basic and acidic residues" evidence="8">
    <location>
        <begin position="556"/>
        <end position="575"/>
    </location>
</feature>
<evidence type="ECO:0000256" key="3">
    <source>
        <dbReference type="ARBA" id="ARBA00022552"/>
    </source>
</evidence>
<evidence type="ECO:0000256" key="7">
    <source>
        <dbReference type="PIRNR" id="PIRNR017300"/>
    </source>
</evidence>
<evidence type="ECO:0000313" key="9">
    <source>
        <dbReference type="EMBL" id="PRT54256.1"/>
    </source>
</evidence>
<feature type="compositionally biased region" description="Acidic residues" evidence="8">
    <location>
        <begin position="151"/>
        <end position="160"/>
    </location>
</feature>
<dbReference type="InterPro" id="IPR012173">
    <property type="entry name" value="Mpp10"/>
</dbReference>
<feature type="compositionally biased region" description="Basic residues" evidence="8">
    <location>
        <begin position="223"/>
        <end position="232"/>
    </location>
</feature>
<dbReference type="PANTHER" id="PTHR17039:SF0">
    <property type="entry name" value="U3 SMALL NUCLEOLAR RIBONUCLEOPROTEIN PROTEIN MPP10"/>
    <property type="match status" value="1"/>
</dbReference>
<accession>A0A2T0FGZ1</accession>
<name>A0A2T0FGZ1_9ASCO</name>
<comment type="caution">
    <text evidence="9">The sequence shown here is derived from an EMBL/GenBank/DDBJ whole genome shotgun (WGS) entry which is preliminary data.</text>
</comment>
<gene>
    <name evidence="9" type="ORF">B9G98_01876</name>
</gene>
<reference evidence="9 10" key="1">
    <citation type="submission" date="2017-04" db="EMBL/GenBank/DDBJ databases">
        <title>Genome sequencing of [Candida] sorbophila.</title>
        <authorList>
            <person name="Ahn J.O."/>
        </authorList>
    </citation>
    <scope>NUCLEOTIDE SEQUENCE [LARGE SCALE GENOMIC DNA]</scope>
    <source>
        <strain evidence="9 10">DS02</strain>
    </source>
</reference>
<evidence type="ECO:0000256" key="4">
    <source>
        <dbReference type="ARBA" id="ARBA00023242"/>
    </source>
</evidence>
<sequence length="583" mass="65515">MASLEKLLRECPEDILLPNENIQRAAVSGIKEALDPVAADYSVLDTVHVDGLDVDQVWVQAQMIVDSAIDKLFGRLSELAGPESAEASESESEPEEKLEGTSELEDEASEDEAGSISNEDDDDEVFDGVDDFDEADFVNEDDSEQGAKDSDESEGEELSDQEPKTDLEKLNSGLFQLEDFQQQVLALENEPQEDDEIDYFGDLPEDESESDEDVRYNDFFAPPKKKTKKPVRSKPTQQPAAELEDEDKVEEAMESARMDLFASEEDEEEFDEEAGGKLSTFEKQQRDLERQIAQLEDENVGQKEWALRGEITAGQRPQDSLVNSEIDFDRNAKPAPVITSETTQNLEDMIRERIKKQLFDGLARRLPTSDLAHKKNRELTQVQETKSQKSLAELYEEDQLRKENPDYFAKQDTQAMDAAHKEIVDLFSVLSRKLDALCSWNYTPKAPKPSINIVSDAAAISMEEAQPSTMATESMLAPQEVYKASSGSKEEVVGANALPIAKSELTPDERRRMRRRAKAKAAKSKSKTEEESKPVENKKDKNAMFETLKKGNVTMVDKRGQKRDMRGNLVKEKKQLTASHVKL</sequence>
<keyword evidence="3 7" id="KW-0698">rRNA processing</keyword>
<dbReference type="PANTHER" id="PTHR17039">
    <property type="entry name" value="U3 SMALL NUCLEOLAR RIBONUCLEOPROTEIN PROTEIN MPP10"/>
    <property type="match status" value="1"/>
</dbReference>
<keyword evidence="10" id="KW-1185">Reference proteome</keyword>
<protein>
    <recommendedName>
        <fullName evidence="7">U3 small nucleolar ribonucleoprotein protein MPP10</fullName>
    </recommendedName>
</protein>
<comment type="function">
    <text evidence="7">Involved in nucleolar processing of pre-18S ribosomal RNA.</text>
</comment>
<evidence type="ECO:0000256" key="6">
    <source>
        <dbReference type="ARBA" id="ARBA00029455"/>
    </source>
</evidence>
<dbReference type="EMBL" id="NDIQ01000021">
    <property type="protein sequence ID" value="PRT54256.1"/>
    <property type="molecule type" value="Genomic_DNA"/>
</dbReference>
<dbReference type="Pfam" id="PF04006">
    <property type="entry name" value="Mpp10"/>
    <property type="match status" value="1"/>
</dbReference>
<feature type="region of interest" description="Disordered" evidence="8">
    <location>
        <begin position="504"/>
        <end position="583"/>
    </location>
</feature>
<proteinExistence type="inferred from homology"/>
<keyword evidence="5 7" id="KW-0687">Ribonucleoprotein</keyword>
<evidence type="ECO:0000256" key="2">
    <source>
        <dbReference type="ARBA" id="ARBA00022517"/>
    </source>
</evidence>
<keyword evidence="2 7" id="KW-0690">Ribosome biogenesis</keyword>
<comment type="subcellular location">
    <subcellularLocation>
        <location evidence="1 7">Nucleus</location>
        <location evidence="1 7">Nucleolus</location>
    </subcellularLocation>
</comment>
<dbReference type="OrthoDB" id="445326at2759"/>
<dbReference type="GO" id="GO:0034457">
    <property type="term" value="C:Mpp10 complex"/>
    <property type="evidence" value="ECO:0007669"/>
    <property type="project" value="UniProtKB-UniRule"/>
</dbReference>
<dbReference type="RefSeq" id="XP_024664201.1">
    <property type="nucleotide sequence ID" value="XM_024808433.1"/>
</dbReference>
<feature type="region of interest" description="Disordered" evidence="8">
    <location>
        <begin position="80"/>
        <end position="282"/>
    </location>
</feature>
<evidence type="ECO:0000256" key="1">
    <source>
        <dbReference type="ARBA" id="ARBA00004604"/>
    </source>
</evidence>
<comment type="similarity">
    <text evidence="6 7">Belongs to the MPP10 family.</text>
</comment>
<evidence type="ECO:0000313" key="10">
    <source>
        <dbReference type="Proteomes" id="UP000238350"/>
    </source>
</evidence>
<organism evidence="9 10">
    <name type="scientific">Wickerhamiella sorbophila</name>
    <dbReference type="NCBI Taxonomy" id="45607"/>
    <lineage>
        <taxon>Eukaryota</taxon>
        <taxon>Fungi</taxon>
        <taxon>Dikarya</taxon>
        <taxon>Ascomycota</taxon>
        <taxon>Saccharomycotina</taxon>
        <taxon>Dipodascomycetes</taxon>
        <taxon>Dipodascales</taxon>
        <taxon>Trichomonascaceae</taxon>
        <taxon>Wickerhamiella</taxon>
    </lineage>
</organism>
<dbReference type="STRING" id="45607.A0A2T0FGZ1"/>
<evidence type="ECO:0000256" key="5">
    <source>
        <dbReference type="ARBA" id="ARBA00023274"/>
    </source>
</evidence>
<dbReference type="PIRSF" id="PIRSF017300">
    <property type="entry name" value="snoRNP_Mpp10"/>
    <property type="match status" value="1"/>
</dbReference>
<dbReference type="GO" id="GO:0005732">
    <property type="term" value="C:sno(s)RNA-containing ribonucleoprotein complex"/>
    <property type="evidence" value="ECO:0007669"/>
    <property type="project" value="UniProtKB-UniRule"/>
</dbReference>
<dbReference type="Proteomes" id="UP000238350">
    <property type="component" value="Unassembled WGS sequence"/>
</dbReference>